<organism evidence="2 3">
    <name type="scientific">Polyplax serrata</name>
    <name type="common">Common mouse louse</name>
    <dbReference type="NCBI Taxonomy" id="468196"/>
    <lineage>
        <taxon>Eukaryota</taxon>
        <taxon>Metazoa</taxon>
        <taxon>Ecdysozoa</taxon>
        <taxon>Arthropoda</taxon>
        <taxon>Hexapoda</taxon>
        <taxon>Insecta</taxon>
        <taxon>Pterygota</taxon>
        <taxon>Neoptera</taxon>
        <taxon>Paraneoptera</taxon>
        <taxon>Psocodea</taxon>
        <taxon>Troctomorpha</taxon>
        <taxon>Phthiraptera</taxon>
        <taxon>Anoplura</taxon>
        <taxon>Polyplacidae</taxon>
        <taxon>Polyplax</taxon>
    </lineage>
</organism>
<dbReference type="EMBL" id="JAWJWF010000002">
    <property type="protein sequence ID" value="KAK6638430.1"/>
    <property type="molecule type" value="Genomic_DNA"/>
</dbReference>
<reference evidence="2 3" key="1">
    <citation type="submission" date="2023-09" db="EMBL/GenBank/DDBJ databases">
        <title>Genomes of two closely related lineages of the louse Polyplax serrata with different host specificities.</title>
        <authorList>
            <person name="Martinu J."/>
            <person name="Tarabai H."/>
            <person name="Stefka J."/>
            <person name="Hypsa V."/>
        </authorList>
    </citation>
    <scope>NUCLEOTIDE SEQUENCE [LARGE SCALE GENOMIC DNA]</scope>
    <source>
        <strain evidence="2">98ZLc_SE</strain>
    </source>
</reference>
<protein>
    <submittedName>
        <fullName evidence="2">Uncharacterized protein</fullName>
    </submittedName>
</protein>
<evidence type="ECO:0000256" key="1">
    <source>
        <dbReference type="SAM" id="MobiDB-lite"/>
    </source>
</evidence>
<name>A0ABR1BBN7_POLSC</name>
<feature type="compositionally biased region" description="Acidic residues" evidence="1">
    <location>
        <begin position="1"/>
        <end position="14"/>
    </location>
</feature>
<sequence>MSFPPGEEEAEDNEGLEKGEKKLNPPQQNLLSVITGFLERPWEMGYFGYLFSLARVNALSAAVSECPTRTIQTRTCTDRFKEAG</sequence>
<feature type="region of interest" description="Disordered" evidence="1">
    <location>
        <begin position="1"/>
        <end position="25"/>
    </location>
</feature>
<comment type="caution">
    <text evidence="2">The sequence shown here is derived from an EMBL/GenBank/DDBJ whole genome shotgun (WGS) entry which is preliminary data.</text>
</comment>
<evidence type="ECO:0000313" key="2">
    <source>
        <dbReference type="EMBL" id="KAK6638430.1"/>
    </source>
</evidence>
<keyword evidence="3" id="KW-1185">Reference proteome</keyword>
<accession>A0ABR1BBN7</accession>
<dbReference type="Proteomes" id="UP001359485">
    <property type="component" value="Unassembled WGS sequence"/>
</dbReference>
<gene>
    <name evidence="2" type="ORF">RUM44_008859</name>
</gene>
<proteinExistence type="predicted"/>
<evidence type="ECO:0000313" key="3">
    <source>
        <dbReference type="Proteomes" id="UP001359485"/>
    </source>
</evidence>